<sequence length="96" mass="11096">MESSGESTPYTSADMMVKQYIELPYLDRTCDPLQFWNEKKCLYPVLFKIAHKYLCIPATSVPSECLFSKTGILCNDRRNRLAPKKVDQILFLNSIQ</sequence>
<proteinExistence type="predicted"/>
<dbReference type="InterPro" id="IPR008906">
    <property type="entry name" value="HATC_C_dom"/>
</dbReference>
<dbReference type="Pfam" id="PF05699">
    <property type="entry name" value="Dimer_Tnp_hAT"/>
    <property type="match status" value="1"/>
</dbReference>
<gene>
    <name evidence="2" type="ORF">PARMNEM_LOCUS16652</name>
</gene>
<evidence type="ECO:0000313" key="3">
    <source>
        <dbReference type="Proteomes" id="UP001314205"/>
    </source>
</evidence>
<feature type="domain" description="HAT C-terminal dimerisation" evidence="1">
    <location>
        <begin position="18"/>
        <end position="94"/>
    </location>
</feature>
<dbReference type="SUPFAM" id="SSF53098">
    <property type="entry name" value="Ribonuclease H-like"/>
    <property type="match status" value="1"/>
</dbReference>
<name>A0AAV1LUX4_9NEOP</name>
<reference evidence="2 3" key="1">
    <citation type="submission" date="2023-11" db="EMBL/GenBank/DDBJ databases">
        <authorList>
            <person name="Hedman E."/>
            <person name="Englund M."/>
            <person name="Stromberg M."/>
            <person name="Nyberg Akerstrom W."/>
            <person name="Nylinder S."/>
            <person name="Jareborg N."/>
            <person name="Kallberg Y."/>
            <person name="Kronander E."/>
        </authorList>
    </citation>
    <scope>NUCLEOTIDE SEQUENCE [LARGE SCALE GENOMIC DNA]</scope>
</reference>
<keyword evidence="3" id="KW-1185">Reference proteome</keyword>
<evidence type="ECO:0000313" key="2">
    <source>
        <dbReference type="EMBL" id="CAK1597436.1"/>
    </source>
</evidence>
<organism evidence="2 3">
    <name type="scientific">Parnassius mnemosyne</name>
    <name type="common">clouded apollo</name>
    <dbReference type="NCBI Taxonomy" id="213953"/>
    <lineage>
        <taxon>Eukaryota</taxon>
        <taxon>Metazoa</taxon>
        <taxon>Ecdysozoa</taxon>
        <taxon>Arthropoda</taxon>
        <taxon>Hexapoda</taxon>
        <taxon>Insecta</taxon>
        <taxon>Pterygota</taxon>
        <taxon>Neoptera</taxon>
        <taxon>Endopterygota</taxon>
        <taxon>Lepidoptera</taxon>
        <taxon>Glossata</taxon>
        <taxon>Ditrysia</taxon>
        <taxon>Papilionoidea</taxon>
        <taxon>Papilionidae</taxon>
        <taxon>Parnassiinae</taxon>
        <taxon>Parnassini</taxon>
        <taxon>Parnassius</taxon>
        <taxon>Driopa</taxon>
    </lineage>
</organism>
<dbReference type="PANTHER" id="PTHR47611">
    <property type="entry name" value="HAT DIMERISATION DOMAIN, C-TERMINAL"/>
    <property type="match status" value="1"/>
</dbReference>
<dbReference type="AlphaFoldDB" id="A0AAV1LUX4"/>
<protein>
    <recommendedName>
        <fullName evidence="1">HAT C-terminal dimerisation domain-containing protein</fullName>
    </recommendedName>
</protein>
<comment type="caution">
    <text evidence="2">The sequence shown here is derived from an EMBL/GenBank/DDBJ whole genome shotgun (WGS) entry which is preliminary data.</text>
</comment>
<dbReference type="InterPro" id="IPR012337">
    <property type="entry name" value="RNaseH-like_sf"/>
</dbReference>
<evidence type="ECO:0000259" key="1">
    <source>
        <dbReference type="Pfam" id="PF05699"/>
    </source>
</evidence>
<dbReference type="PANTHER" id="PTHR47611:SF3">
    <property type="entry name" value="HAT C-TERMINAL DIMERISATION DOMAIN-CONTAINING PROTEIN"/>
    <property type="match status" value="1"/>
</dbReference>
<dbReference type="Proteomes" id="UP001314205">
    <property type="component" value="Unassembled WGS sequence"/>
</dbReference>
<dbReference type="EMBL" id="CAVLGL010000094">
    <property type="protein sequence ID" value="CAK1597436.1"/>
    <property type="molecule type" value="Genomic_DNA"/>
</dbReference>
<dbReference type="GO" id="GO:0046983">
    <property type="term" value="F:protein dimerization activity"/>
    <property type="evidence" value="ECO:0007669"/>
    <property type="project" value="InterPro"/>
</dbReference>
<accession>A0AAV1LUX4</accession>